<dbReference type="Proteomes" id="UP001293254">
    <property type="component" value="Unassembled WGS sequence"/>
</dbReference>
<feature type="transmembrane region" description="Helical" evidence="2">
    <location>
        <begin position="246"/>
        <end position="268"/>
    </location>
</feature>
<reference evidence="3" key="1">
    <citation type="submission" date="2020-06" db="EMBL/GenBank/DDBJ databases">
        <authorList>
            <person name="Li T."/>
            <person name="Hu X."/>
            <person name="Zhang T."/>
            <person name="Song X."/>
            <person name="Zhang H."/>
            <person name="Dai N."/>
            <person name="Sheng W."/>
            <person name="Hou X."/>
            <person name="Wei L."/>
        </authorList>
    </citation>
    <scope>NUCLEOTIDE SEQUENCE</scope>
    <source>
        <strain evidence="3">3651</strain>
        <tissue evidence="3">Leaf</tissue>
    </source>
</reference>
<evidence type="ECO:0000256" key="1">
    <source>
        <dbReference type="SAM" id="MobiDB-lite"/>
    </source>
</evidence>
<evidence type="ECO:0000256" key="2">
    <source>
        <dbReference type="SAM" id="Phobius"/>
    </source>
</evidence>
<keyword evidence="4" id="KW-1185">Reference proteome</keyword>
<feature type="region of interest" description="Disordered" evidence="1">
    <location>
        <begin position="1"/>
        <end position="28"/>
    </location>
</feature>
<gene>
    <name evidence="3" type="ORF">Salat_0649700</name>
</gene>
<protein>
    <submittedName>
        <fullName evidence="3">Uncharacterized protein</fullName>
    </submittedName>
</protein>
<organism evidence="3 4">
    <name type="scientific">Sesamum alatum</name>
    <dbReference type="NCBI Taxonomy" id="300844"/>
    <lineage>
        <taxon>Eukaryota</taxon>
        <taxon>Viridiplantae</taxon>
        <taxon>Streptophyta</taxon>
        <taxon>Embryophyta</taxon>
        <taxon>Tracheophyta</taxon>
        <taxon>Spermatophyta</taxon>
        <taxon>Magnoliopsida</taxon>
        <taxon>eudicotyledons</taxon>
        <taxon>Gunneridae</taxon>
        <taxon>Pentapetalae</taxon>
        <taxon>asterids</taxon>
        <taxon>lamiids</taxon>
        <taxon>Lamiales</taxon>
        <taxon>Pedaliaceae</taxon>
        <taxon>Sesamum</taxon>
    </lineage>
</organism>
<evidence type="ECO:0000313" key="4">
    <source>
        <dbReference type="Proteomes" id="UP001293254"/>
    </source>
</evidence>
<keyword evidence="2" id="KW-1133">Transmembrane helix</keyword>
<evidence type="ECO:0000313" key="3">
    <source>
        <dbReference type="EMBL" id="KAK4434868.1"/>
    </source>
</evidence>
<feature type="region of interest" description="Disordered" evidence="1">
    <location>
        <begin position="217"/>
        <end position="241"/>
    </location>
</feature>
<keyword evidence="2" id="KW-0472">Membrane</keyword>
<name>A0AAE2CUF4_9LAMI</name>
<dbReference type="EMBL" id="JACGWO010000002">
    <property type="protein sequence ID" value="KAK4434868.1"/>
    <property type="molecule type" value="Genomic_DNA"/>
</dbReference>
<comment type="caution">
    <text evidence="3">The sequence shown here is derived from an EMBL/GenBank/DDBJ whole genome shotgun (WGS) entry which is preliminary data.</text>
</comment>
<sequence>MAPKRVRPSGASTSRAQHGARQPQPDLPYMDLDDRNRYDMLGISDDVEYLFARLGWHDFMFTRWPTYPRLVREFLSSLRVEGILSGPHVDRGCITFRFRHIEGHMTLAQFNVIFGLPVGGKGGNHLLLGVMNSGAIVLGGFVTPIALHAGLSLQGYEEAQGRNRVDLATCQAMKMITRMGGQYHLLMPDPLPSIPLRNPARLTIQIRDNWWLQAPTTEAEPDDRPAPPPSAPSHAAKSSRGPPARCLPLIGVYCILCLLMCCFCAKFTSWNV</sequence>
<proteinExistence type="predicted"/>
<accession>A0AAE2CUF4</accession>
<dbReference type="AlphaFoldDB" id="A0AAE2CUF4"/>
<reference evidence="3" key="2">
    <citation type="journal article" date="2024" name="Plant">
        <title>Genomic evolution and insights into agronomic trait innovations of Sesamum species.</title>
        <authorList>
            <person name="Miao H."/>
            <person name="Wang L."/>
            <person name="Qu L."/>
            <person name="Liu H."/>
            <person name="Sun Y."/>
            <person name="Le M."/>
            <person name="Wang Q."/>
            <person name="Wei S."/>
            <person name="Zheng Y."/>
            <person name="Lin W."/>
            <person name="Duan Y."/>
            <person name="Cao H."/>
            <person name="Xiong S."/>
            <person name="Wang X."/>
            <person name="Wei L."/>
            <person name="Li C."/>
            <person name="Ma Q."/>
            <person name="Ju M."/>
            <person name="Zhao R."/>
            <person name="Li G."/>
            <person name="Mu C."/>
            <person name="Tian Q."/>
            <person name="Mei H."/>
            <person name="Zhang T."/>
            <person name="Gao T."/>
            <person name="Zhang H."/>
        </authorList>
    </citation>
    <scope>NUCLEOTIDE SEQUENCE</scope>
    <source>
        <strain evidence="3">3651</strain>
    </source>
</reference>
<keyword evidence="2" id="KW-0812">Transmembrane</keyword>